<keyword evidence="3" id="KW-1185">Reference proteome</keyword>
<dbReference type="EMBL" id="JAAIUW010000011">
    <property type="protein sequence ID" value="KAF7810257.1"/>
    <property type="molecule type" value="Genomic_DNA"/>
</dbReference>
<reference evidence="2" key="1">
    <citation type="submission" date="2020-09" db="EMBL/GenBank/DDBJ databases">
        <title>Genome-Enabled Discovery of Anthraquinone Biosynthesis in Senna tora.</title>
        <authorList>
            <person name="Kang S.-H."/>
            <person name="Pandey R.P."/>
            <person name="Lee C.-M."/>
            <person name="Sim J.-S."/>
            <person name="Jeong J.-T."/>
            <person name="Choi B.-S."/>
            <person name="Jung M."/>
            <person name="Ginzburg D."/>
            <person name="Zhao K."/>
            <person name="Won S.Y."/>
            <person name="Oh T.-J."/>
            <person name="Yu Y."/>
            <person name="Kim N.-H."/>
            <person name="Lee O.R."/>
            <person name="Lee T.-H."/>
            <person name="Bashyal P."/>
            <person name="Kim T.-S."/>
            <person name="Lee W.-H."/>
            <person name="Kawkins C."/>
            <person name="Kim C.-K."/>
            <person name="Kim J.S."/>
            <person name="Ahn B.O."/>
            <person name="Rhee S.Y."/>
            <person name="Sohng J.K."/>
        </authorList>
    </citation>
    <scope>NUCLEOTIDE SEQUENCE</scope>
    <source>
        <tissue evidence="2">Leaf</tissue>
    </source>
</reference>
<comment type="caution">
    <text evidence="2">The sequence shown here is derived from an EMBL/GenBank/DDBJ whole genome shotgun (WGS) entry which is preliminary data.</text>
</comment>
<dbReference type="Proteomes" id="UP000634136">
    <property type="component" value="Unassembled WGS sequence"/>
</dbReference>
<feature type="region of interest" description="Disordered" evidence="1">
    <location>
        <begin position="73"/>
        <end position="151"/>
    </location>
</feature>
<evidence type="ECO:0000313" key="2">
    <source>
        <dbReference type="EMBL" id="KAF7810257.1"/>
    </source>
</evidence>
<sequence>MRVPAVRLPTSSRGLGPQRRVSLVNPVRRMSRKGRLEQIPIERQTARTNTRKDNKIQLTHMQKRRNLRLKAVMTNEEDNQIEGNGVKGDQNETQIKSSTHLAKTSYRQQGARTHPCKDNKIQLTHMQKRRNPRLKAAMANEKDNGVDQNKT</sequence>
<feature type="compositionally biased region" description="Polar residues" evidence="1">
    <location>
        <begin position="91"/>
        <end position="111"/>
    </location>
</feature>
<dbReference type="AlphaFoldDB" id="A0A834SYF3"/>
<proteinExistence type="predicted"/>
<protein>
    <submittedName>
        <fullName evidence="2">Uncharacterized protein</fullName>
    </submittedName>
</protein>
<name>A0A834SYF3_9FABA</name>
<accession>A0A834SYF3</accession>
<evidence type="ECO:0000256" key="1">
    <source>
        <dbReference type="SAM" id="MobiDB-lite"/>
    </source>
</evidence>
<evidence type="ECO:0000313" key="3">
    <source>
        <dbReference type="Proteomes" id="UP000634136"/>
    </source>
</evidence>
<gene>
    <name evidence="2" type="ORF">G2W53_037000</name>
</gene>
<feature type="compositionally biased region" description="Basic and acidic residues" evidence="1">
    <location>
        <begin position="140"/>
        <end position="151"/>
    </location>
</feature>
<organism evidence="2 3">
    <name type="scientific">Senna tora</name>
    <dbReference type="NCBI Taxonomy" id="362788"/>
    <lineage>
        <taxon>Eukaryota</taxon>
        <taxon>Viridiplantae</taxon>
        <taxon>Streptophyta</taxon>
        <taxon>Embryophyta</taxon>
        <taxon>Tracheophyta</taxon>
        <taxon>Spermatophyta</taxon>
        <taxon>Magnoliopsida</taxon>
        <taxon>eudicotyledons</taxon>
        <taxon>Gunneridae</taxon>
        <taxon>Pentapetalae</taxon>
        <taxon>rosids</taxon>
        <taxon>fabids</taxon>
        <taxon>Fabales</taxon>
        <taxon>Fabaceae</taxon>
        <taxon>Caesalpinioideae</taxon>
        <taxon>Cassia clade</taxon>
        <taxon>Senna</taxon>
    </lineage>
</organism>